<keyword evidence="1" id="KW-1133">Transmembrane helix</keyword>
<organism evidence="3 4">
    <name type="scientific">Mangrovivirga halotolerans</name>
    <dbReference type="NCBI Taxonomy" id="2993936"/>
    <lineage>
        <taxon>Bacteria</taxon>
        <taxon>Pseudomonadati</taxon>
        <taxon>Bacteroidota</taxon>
        <taxon>Cytophagia</taxon>
        <taxon>Cytophagales</taxon>
        <taxon>Mangrovivirgaceae</taxon>
        <taxon>Mangrovivirga</taxon>
    </lineage>
</organism>
<dbReference type="Pfam" id="PF02517">
    <property type="entry name" value="Rce1-like"/>
    <property type="match status" value="1"/>
</dbReference>
<accession>A0ABT3RPU9</accession>
<keyword evidence="4" id="KW-1185">Reference proteome</keyword>
<evidence type="ECO:0000313" key="3">
    <source>
        <dbReference type="EMBL" id="MCX2743368.1"/>
    </source>
</evidence>
<sequence>MLGILVILLISWILLYVFQRKSILALGVLPVHKRLLQFLIGFCITAILCLGVELAKIPLYNLGFNLNQSYDLNMLAGMLLWDMKSVVTEELLFRGALLIILIKKLGKQKGLLISALAFGIYHWFSYGIFGNVVPMIIVLIGTGLMGYAWALSFAKTQTILMPIGLHLGWNFTFNTIFSNGPLGEGVFLSDGGAPISDWYSLVGLIGVPIVVFLIVKYLFPTEKDKNEPSEVLATATN</sequence>
<dbReference type="EMBL" id="JAPFQN010000003">
    <property type="protein sequence ID" value="MCX2743368.1"/>
    <property type="molecule type" value="Genomic_DNA"/>
</dbReference>
<dbReference type="PANTHER" id="PTHR39430:SF1">
    <property type="entry name" value="PROTEASE"/>
    <property type="match status" value="1"/>
</dbReference>
<keyword evidence="3" id="KW-0482">Metalloprotease</keyword>
<dbReference type="InterPro" id="IPR003675">
    <property type="entry name" value="Rce1/LyrA-like_dom"/>
</dbReference>
<comment type="caution">
    <text evidence="3">The sequence shown here is derived from an EMBL/GenBank/DDBJ whole genome shotgun (WGS) entry which is preliminary data.</text>
</comment>
<keyword evidence="3" id="KW-0645">Protease</keyword>
<name>A0ABT3RPU9_9BACT</name>
<feature type="domain" description="CAAX prenyl protease 2/Lysostaphin resistance protein A-like" evidence="2">
    <location>
        <begin position="85"/>
        <end position="171"/>
    </location>
</feature>
<protein>
    <submittedName>
        <fullName evidence="3">CPBP family intramembrane metalloprotease</fullName>
    </submittedName>
</protein>
<evidence type="ECO:0000313" key="4">
    <source>
        <dbReference type="Proteomes" id="UP001209885"/>
    </source>
</evidence>
<feature type="transmembrane region" description="Helical" evidence="1">
    <location>
        <begin position="110"/>
        <end position="129"/>
    </location>
</feature>
<dbReference type="GO" id="GO:0008237">
    <property type="term" value="F:metallopeptidase activity"/>
    <property type="evidence" value="ECO:0007669"/>
    <property type="project" value="UniProtKB-KW"/>
</dbReference>
<keyword evidence="1" id="KW-0472">Membrane</keyword>
<evidence type="ECO:0000256" key="1">
    <source>
        <dbReference type="SAM" id="Phobius"/>
    </source>
</evidence>
<reference evidence="3 4" key="1">
    <citation type="submission" date="2022-11" db="EMBL/GenBank/DDBJ databases">
        <title>The characterization of three novel Bacteroidetes species and genomic analysis of their roles in tidal elemental geochemical cycles.</title>
        <authorList>
            <person name="Ma K."/>
        </authorList>
    </citation>
    <scope>NUCLEOTIDE SEQUENCE [LARGE SCALE GENOMIC DNA]</scope>
    <source>
        <strain evidence="3 4">M17</strain>
    </source>
</reference>
<feature type="transmembrane region" description="Helical" evidence="1">
    <location>
        <begin position="159"/>
        <end position="178"/>
    </location>
</feature>
<dbReference type="PANTHER" id="PTHR39430">
    <property type="entry name" value="MEMBRANE-ASSOCIATED PROTEASE-RELATED"/>
    <property type="match status" value="1"/>
</dbReference>
<gene>
    <name evidence="3" type="ORF">OO013_05795</name>
</gene>
<dbReference type="Proteomes" id="UP001209885">
    <property type="component" value="Unassembled WGS sequence"/>
</dbReference>
<keyword evidence="1" id="KW-0812">Transmembrane</keyword>
<keyword evidence="3" id="KW-0378">Hydrolase</keyword>
<feature type="transmembrane region" description="Helical" evidence="1">
    <location>
        <begin position="135"/>
        <end position="152"/>
    </location>
</feature>
<feature type="transmembrane region" description="Helical" evidence="1">
    <location>
        <begin position="35"/>
        <end position="55"/>
    </location>
</feature>
<evidence type="ECO:0000259" key="2">
    <source>
        <dbReference type="Pfam" id="PF02517"/>
    </source>
</evidence>
<proteinExistence type="predicted"/>
<feature type="transmembrane region" description="Helical" evidence="1">
    <location>
        <begin position="198"/>
        <end position="219"/>
    </location>
</feature>
<dbReference type="RefSeq" id="WP_266055746.1">
    <property type="nucleotide sequence ID" value="NZ_JAPFQN010000003.1"/>
</dbReference>